<evidence type="ECO:0000313" key="3">
    <source>
        <dbReference type="Proteomes" id="UP000823927"/>
    </source>
</evidence>
<feature type="transmembrane region" description="Helical" evidence="1">
    <location>
        <begin position="298"/>
        <end position="324"/>
    </location>
</feature>
<keyword evidence="1" id="KW-1133">Transmembrane helix</keyword>
<feature type="transmembrane region" description="Helical" evidence="1">
    <location>
        <begin position="264"/>
        <end position="286"/>
    </location>
</feature>
<proteinExistence type="predicted"/>
<dbReference type="AlphaFoldDB" id="A0A9D1F4E4"/>
<dbReference type="InterPro" id="IPR010540">
    <property type="entry name" value="CmpB_TMEM229"/>
</dbReference>
<evidence type="ECO:0000313" key="2">
    <source>
        <dbReference type="EMBL" id="HIS47125.1"/>
    </source>
</evidence>
<sequence>MVNLGYELAMLFFIYSFLGWIAETVVKSLSKKKFVNRGFFTGPFCYIYGFSGVLMSIAFKDLRSQPVFLFLGCAALATAIEWFTGKFLERINYHKWWDYSKKKWNFDGYICLQYSILWGILGVLVVTYINDFFIGLFTMLPEVVRGIIVWVLLVIGLLDGIASFAAVFRIKKGMYAIYRWNSQLDRWTHRLAQWIISHVEKRMVKAYPSIQEDKTTESKTSAKFAAGCGFYKLFWLFFLGAFLGDLVETVFCRFSMGRWMSRSSLVWGPFSLVWGLAIVLATVLLYKDRERPDRHIFFIGTVLGGAYEYICSVFTEIVFGKVFWDYSKIPFNLGGRINLLFCLFWGIAAVVWIKILYPSVSWLIEKVPKRPGKIITWIAVAFMAVNMFVSMLALIRYDSRAHGEPAGSRWEQIMDERFDDERMEKIYPSAKPR</sequence>
<dbReference type="Pfam" id="PF06541">
    <property type="entry name" value="ABC_trans_CmpB"/>
    <property type="match status" value="2"/>
</dbReference>
<feature type="transmembrane region" description="Helical" evidence="1">
    <location>
        <begin position="38"/>
        <end position="59"/>
    </location>
</feature>
<dbReference type="Proteomes" id="UP000823927">
    <property type="component" value="Unassembled WGS sequence"/>
</dbReference>
<reference evidence="2" key="1">
    <citation type="submission" date="2020-10" db="EMBL/GenBank/DDBJ databases">
        <authorList>
            <person name="Gilroy R."/>
        </authorList>
    </citation>
    <scope>NUCLEOTIDE SEQUENCE</scope>
    <source>
        <strain evidence="2">CHK178-757</strain>
    </source>
</reference>
<protein>
    <submittedName>
        <fullName evidence="2">ABC transporter permease</fullName>
    </submittedName>
</protein>
<reference evidence="2" key="2">
    <citation type="journal article" date="2021" name="PeerJ">
        <title>Extensive microbial diversity within the chicken gut microbiome revealed by metagenomics and culture.</title>
        <authorList>
            <person name="Gilroy R."/>
            <person name="Ravi A."/>
            <person name="Getino M."/>
            <person name="Pursley I."/>
            <person name="Horton D.L."/>
            <person name="Alikhan N.F."/>
            <person name="Baker D."/>
            <person name="Gharbi K."/>
            <person name="Hall N."/>
            <person name="Watson M."/>
            <person name="Adriaenssens E.M."/>
            <person name="Foster-Nyarko E."/>
            <person name="Jarju S."/>
            <person name="Secka A."/>
            <person name="Antonio M."/>
            <person name="Oren A."/>
            <person name="Chaudhuri R.R."/>
            <person name="La Ragione R."/>
            <person name="Hildebrand F."/>
            <person name="Pallen M.J."/>
        </authorList>
    </citation>
    <scope>NUCLEOTIDE SEQUENCE</scope>
    <source>
        <strain evidence="2">CHK178-757</strain>
    </source>
</reference>
<feature type="transmembrane region" description="Helical" evidence="1">
    <location>
        <begin position="374"/>
        <end position="395"/>
    </location>
</feature>
<feature type="transmembrane region" description="Helical" evidence="1">
    <location>
        <begin position="224"/>
        <end position="244"/>
    </location>
</feature>
<evidence type="ECO:0000256" key="1">
    <source>
        <dbReference type="SAM" id="Phobius"/>
    </source>
</evidence>
<feature type="transmembrane region" description="Helical" evidence="1">
    <location>
        <begin position="147"/>
        <end position="170"/>
    </location>
</feature>
<dbReference type="EMBL" id="DVIT01000023">
    <property type="protein sequence ID" value="HIS47125.1"/>
    <property type="molecule type" value="Genomic_DNA"/>
</dbReference>
<feature type="transmembrane region" description="Helical" evidence="1">
    <location>
        <begin position="336"/>
        <end position="353"/>
    </location>
</feature>
<name>A0A9D1F4E4_9FIRM</name>
<organism evidence="2 3">
    <name type="scientific">Candidatus Scybalocola faecigallinarum</name>
    <dbReference type="NCBI Taxonomy" id="2840941"/>
    <lineage>
        <taxon>Bacteria</taxon>
        <taxon>Bacillati</taxon>
        <taxon>Bacillota</taxon>
        <taxon>Clostridia</taxon>
        <taxon>Lachnospirales</taxon>
        <taxon>Lachnospiraceae</taxon>
        <taxon>Lachnospiraceae incertae sedis</taxon>
        <taxon>Candidatus Scybalocola (ex Gilroy et al. 2021)</taxon>
    </lineage>
</organism>
<feature type="transmembrane region" description="Helical" evidence="1">
    <location>
        <begin position="106"/>
        <end position="127"/>
    </location>
</feature>
<keyword evidence="1" id="KW-0472">Membrane</keyword>
<gene>
    <name evidence="2" type="ORF">IAB46_06110</name>
</gene>
<accession>A0A9D1F4E4</accession>
<comment type="caution">
    <text evidence="2">The sequence shown here is derived from an EMBL/GenBank/DDBJ whole genome shotgun (WGS) entry which is preliminary data.</text>
</comment>
<keyword evidence="1" id="KW-0812">Transmembrane</keyword>
<feature type="transmembrane region" description="Helical" evidence="1">
    <location>
        <begin position="65"/>
        <end position="85"/>
    </location>
</feature>
<feature type="transmembrane region" description="Helical" evidence="1">
    <location>
        <begin position="6"/>
        <end position="26"/>
    </location>
</feature>